<organism evidence="9 10">
    <name type="scientific">Coccomyxa subellipsoidea</name>
    <dbReference type="NCBI Taxonomy" id="248742"/>
    <lineage>
        <taxon>Eukaryota</taxon>
        <taxon>Viridiplantae</taxon>
        <taxon>Chlorophyta</taxon>
        <taxon>core chlorophytes</taxon>
        <taxon>Trebouxiophyceae</taxon>
        <taxon>Trebouxiophyceae incertae sedis</taxon>
        <taxon>Coccomyxaceae</taxon>
        <taxon>Coccomyxa</taxon>
    </lineage>
</organism>
<keyword evidence="10" id="KW-1185">Reference proteome</keyword>
<name>A0ABR2YCM2_9CHLO</name>
<dbReference type="Pfam" id="PF08495">
    <property type="entry name" value="FIST"/>
    <property type="match status" value="1"/>
</dbReference>
<gene>
    <name evidence="9" type="ORF">WJX75_004921</name>
</gene>
<keyword evidence="2" id="KW-1003">Cell membrane</keyword>
<comment type="caution">
    <text evidence="9">The sequence shown here is derived from an EMBL/GenBank/DDBJ whole genome shotgun (WGS) entry which is preliminary data.</text>
</comment>
<protein>
    <recommendedName>
        <fullName evidence="11">FIST C-domain domain-containing protein</fullName>
    </recommendedName>
</protein>
<dbReference type="Pfam" id="PF10442">
    <property type="entry name" value="FIST_C"/>
    <property type="match status" value="1"/>
</dbReference>
<sequence>MGGGLAVAMEEVLRMSEQDFSAGHKADVQLALIFTSGFGDQDETLRTALSLLRRKYTFVKHVIATVAHGVIGNRGQSPVELEALPSVSLTLAQMDGTEVSTFSITGPVLPDADASPLEWERVTQVPLDTNDNVNLVLLASPSFAKINDVMAGLDFAYPEAAKIGGLISGPPQRGDGTKESPSGWLIVLETWSPPSAVSNDVSGAPGDASEGDPGGAPQNGRVDRQMVWGGCVGLVLKGRVKMEPLIAQGCRPLSGETYSVEKAQEGVVFELATTGRFPKTLRPMEALSRDMKTQAPGRSEPELQRMVRNLTVALAPDDFKAADELGPQDFLVRPLMGFDQSSGAMGVGGGVRLGQRLRFMVRDCEGAKQDLMEHALSLKRRQLQATLEGKAQPPAFGALVFSCNGRGVGLYGEPNYDSTTLASYVPVPLSGIFCNGEIGQVGKSTYLHGFTAAVGILREDIDMEEQNL</sequence>
<feature type="region of interest" description="Disordered" evidence="6">
    <location>
        <begin position="196"/>
        <end position="222"/>
    </location>
</feature>
<feature type="domain" description="FIST" evidence="7">
    <location>
        <begin position="27"/>
        <end position="275"/>
    </location>
</feature>
<keyword evidence="4" id="KW-1133">Transmembrane helix</keyword>
<dbReference type="PANTHER" id="PTHR14939">
    <property type="entry name" value="F-BOX ONLY PROTEIN 22"/>
    <property type="match status" value="1"/>
</dbReference>
<evidence type="ECO:0000256" key="3">
    <source>
        <dbReference type="ARBA" id="ARBA00022692"/>
    </source>
</evidence>
<evidence type="ECO:0000313" key="9">
    <source>
        <dbReference type="EMBL" id="KAK9902118.1"/>
    </source>
</evidence>
<evidence type="ECO:0000256" key="6">
    <source>
        <dbReference type="SAM" id="MobiDB-lite"/>
    </source>
</evidence>
<feature type="domain" description="FIST C-domain" evidence="8">
    <location>
        <begin position="283"/>
        <end position="441"/>
    </location>
</feature>
<keyword evidence="5" id="KW-0472">Membrane</keyword>
<evidence type="ECO:0000256" key="1">
    <source>
        <dbReference type="ARBA" id="ARBA00004651"/>
    </source>
</evidence>
<dbReference type="SMART" id="SM01204">
    <property type="entry name" value="FIST_C"/>
    <property type="match status" value="1"/>
</dbReference>
<dbReference type="InterPro" id="IPR013702">
    <property type="entry name" value="FIST_domain_N"/>
</dbReference>
<evidence type="ECO:0000313" key="10">
    <source>
        <dbReference type="Proteomes" id="UP001491310"/>
    </source>
</evidence>
<keyword evidence="3" id="KW-0812">Transmembrane</keyword>
<dbReference type="EMBL" id="JALJOT010000016">
    <property type="protein sequence ID" value="KAK9902118.1"/>
    <property type="molecule type" value="Genomic_DNA"/>
</dbReference>
<dbReference type="InterPro" id="IPR016741">
    <property type="entry name" value="UCP018953"/>
</dbReference>
<accession>A0ABR2YCM2</accession>
<evidence type="ECO:0000259" key="8">
    <source>
        <dbReference type="SMART" id="SM01204"/>
    </source>
</evidence>
<dbReference type="InterPro" id="IPR019494">
    <property type="entry name" value="FIST_C"/>
</dbReference>
<proteinExistence type="predicted"/>
<comment type="subcellular location">
    <subcellularLocation>
        <location evidence="1">Cell membrane</location>
        <topology evidence="1">Multi-pass membrane protein</topology>
    </subcellularLocation>
</comment>
<reference evidence="9 10" key="1">
    <citation type="journal article" date="2024" name="Nat. Commun.">
        <title>Phylogenomics reveals the evolutionary origins of lichenization in chlorophyte algae.</title>
        <authorList>
            <person name="Puginier C."/>
            <person name="Libourel C."/>
            <person name="Otte J."/>
            <person name="Skaloud P."/>
            <person name="Haon M."/>
            <person name="Grisel S."/>
            <person name="Petersen M."/>
            <person name="Berrin J.G."/>
            <person name="Delaux P.M."/>
            <person name="Dal Grande F."/>
            <person name="Keller J."/>
        </authorList>
    </citation>
    <scope>NUCLEOTIDE SEQUENCE [LARGE SCALE GENOMIC DNA]</scope>
    <source>
        <strain evidence="9 10">SAG 216-7</strain>
    </source>
</reference>
<evidence type="ECO:0000256" key="4">
    <source>
        <dbReference type="ARBA" id="ARBA00022989"/>
    </source>
</evidence>
<dbReference type="PANTHER" id="PTHR14939:SF5">
    <property type="entry name" value="F-BOX ONLY PROTEIN 22"/>
    <property type="match status" value="1"/>
</dbReference>
<evidence type="ECO:0000256" key="5">
    <source>
        <dbReference type="ARBA" id="ARBA00023136"/>
    </source>
</evidence>
<dbReference type="SMART" id="SM00897">
    <property type="entry name" value="FIST"/>
    <property type="match status" value="1"/>
</dbReference>
<evidence type="ECO:0000256" key="2">
    <source>
        <dbReference type="ARBA" id="ARBA00022475"/>
    </source>
</evidence>
<dbReference type="PIRSF" id="PIRSF018953">
    <property type="entry name" value="UCP018953"/>
    <property type="match status" value="1"/>
</dbReference>
<dbReference type="Proteomes" id="UP001491310">
    <property type="component" value="Unassembled WGS sequence"/>
</dbReference>
<evidence type="ECO:0000259" key="7">
    <source>
        <dbReference type="SMART" id="SM00897"/>
    </source>
</evidence>
<evidence type="ECO:0008006" key="11">
    <source>
        <dbReference type="Google" id="ProtNLM"/>
    </source>
</evidence>